<proteinExistence type="predicted"/>
<dbReference type="EMBL" id="CP017704">
    <property type="protein sequence ID" value="ASS92686.1"/>
    <property type="molecule type" value="Genomic_DNA"/>
</dbReference>
<dbReference type="GeneID" id="56471312"/>
<reference evidence="2 3" key="1">
    <citation type="submission" date="2016-10" db="EMBL/GenBank/DDBJ databases">
        <title>The whole genome sequencing and assembly of Bacillus simplex DSM 1321 strain.</title>
        <authorList>
            <person name="Park M.-K."/>
            <person name="Lee Y.-J."/>
            <person name="Yi H."/>
            <person name="Bahn Y.-S."/>
            <person name="Kim J.F."/>
            <person name="Lee D.-W."/>
        </authorList>
    </citation>
    <scope>NUCLEOTIDE SEQUENCE [LARGE SCALE GENOMIC DNA]</scope>
    <source>
        <strain evidence="2 3">DSM 1321</strain>
    </source>
</reference>
<dbReference type="Proteomes" id="UP000214618">
    <property type="component" value="Chromosome"/>
</dbReference>
<organism evidence="2 3">
    <name type="scientific">Peribacillus simplex NBRC 15720 = DSM 1321</name>
    <dbReference type="NCBI Taxonomy" id="1349754"/>
    <lineage>
        <taxon>Bacteria</taxon>
        <taxon>Bacillati</taxon>
        <taxon>Bacillota</taxon>
        <taxon>Bacilli</taxon>
        <taxon>Bacillales</taxon>
        <taxon>Bacillaceae</taxon>
        <taxon>Peribacillus</taxon>
    </lineage>
</organism>
<evidence type="ECO:0000256" key="1">
    <source>
        <dbReference type="SAM" id="Phobius"/>
    </source>
</evidence>
<dbReference type="RefSeq" id="WP_063233489.1">
    <property type="nucleotide sequence ID" value="NZ_BCVO01000009.1"/>
</dbReference>
<keyword evidence="1" id="KW-0472">Membrane</keyword>
<name>A0A223EBS0_9BACI</name>
<dbReference type="InterPro" id="IPR015001">
    <property type="entry name" value="DUF1850"/>
</dbReference>
<accession>A0A223EBS0</accession>
<dbReference type="AlphaFoldDB" id="A0A223EBS0"/>
<dbReference type="Pfam" id="PF08905">
    <property type="entry name" value="DUF1850"/>
    <property type="match status" value="1"/>
</dbReference>
<keyword evidence="1" id="KW-0812">Transmembrane</keyword>
<sequence length="168" mass="19753">MKFPRFMAFGIPLFIAFLLFIPYKHVIIFSFEDQGKLVAYFPLKKEKEFKIKYTHSIHLTDVLESYRLSDKQIEQTELAYNDFAVGMPSNAEGEEVFVEKDGTYFIKNMNRNFAYIDLRVGQVRANHRLIYDEKTYTLADYIKPGTWVRISSERISLWEQLKGVKISG</sequence>
<protein>
    <submittedName>
        <fullName evidence="2">RocC</fullName>
    </submittedName>
</protein>
<gene>
    <name evidence="2" type="ORF">BS1321_01055</name>
</gene>
<keyword evidence="1" id="KW-1133">Transmembrane helix</keyword>
<evidence type="ECO:0000313" key="2">
    <source>
        <dbReference type="EMBL" id="ASS92686.1"/>
    </source>
</evidence>
<dbReference type="OrthoDB" id="4304at2"/>
<evidence type="ECO:0000313" key="3">
    <source>
        <dbReference type="Proteomes" id="UP000214618"/>
    </source>
</evidence>
<feature type="transmembrane region" description="Helical" evidence="1">
    <location>
        <begin position="6"/>
        <end position="23"/>
    </location>
</feature>